<evidence type="ECO:0000256" key="3">
    <source>
        <dbReference type="ARBA" id="ARBA00022840"/>
    </source>
</evidence>
<comment type="caution">
    <text evidence="5">The sequence shown here is derived from an EMBL/GenBank/DDBJ whole genome shotgun (WGS) entry which is preliminary data.</text>
</comment>
<dbReference type="EMBL" id="JAVIDL010000042">
    <property type="protein sequence ID" value="MDQ8936983.1"/>
    <property type="molecule type" value="Genomic_DNA"/>
</dbReference>
<dbReference type="Pfam" id="PF09587">
    <property type="entry name" value="PGA_cap"/>
    <property type="match status" value="1"/>
</dbReference>
<dbReference type="SUPFAM" id="SSF53623">
    <property type="entry name" value="MurD-like peptide ligases, catalytic domain"/>
    <property type="match status" value="1"/>
</dbReference>
<dbReference type="InterPro" id="IPR013221">
    <property type="entry name" value="Mur_ligase_cen"/>
</dbReference>
<dbReference type="PANTHER" id="PTHR43024:SF1">
    <property type="entry name" value="UDP-N-ACETYLMURAMOYL-TRIPEPTIDE--D-ALANYL-D-ALANINE LIGASE"/>
    <property type="match status" value="1"/>
</dbReference>
<dbReference type="SMART" id="SM00854">
    <property type="entry name" value="PGA_cap"/>
    <property type="match status" value="1"/>
</dbReference>
<reference evidence="5" key="1">
    <citation type="submission" date="2023-08" db="EMBL/GenBank/DDBJ databases">
        <title>Emergence of clinically-relevant ST2 carbapenem-resistant Acinetobacter baumannii strains in hospital sewages in Zhejiang, East of China.</title>
        <authorList>
            <person name="Kaichao C."/>
            <person name="Zhang R."/>
        </authorList>
    </citation>
    <scope>NUCLEOTIDE SEQUENCE</scope>
    <source>
        <strain evidence="5">M-RB-37</strain>
    </source>
</reference>
<dbReference type="Pfam" id="PF08245">
    <property type="entry name" value="Mur_ligase_M"/>
    <property type="match status" value="1"/>
</dbReference>
<keyword evidence="3" id="KW-0067">ATP-binding</keyword>
<dbReference type="InterPro" id="IPR019079">
    <property type="entry name" value="Capsule_synth_CapA"/>
</dbReference>
<protein>
    <submittedName>
        <fullName evidence="5">CapA family protein</fullName>
    </submittedName>
</protein>
<dbReference type="InterPro" id="IPR012338">
    <property type="entry name" value="Beta-lactam/transpept-like"/>
</dbReference>
<dbReference type="AlphaFoldDB" id="A0AAW8JBC2"/>
<evidence type="ECO:0000256" key="2">
    <source>
        <dbReference type="ARBA" id="ARBA00022741"/>
    </source>
</evidence>
<evidence type="ECO:0000313" key="6">
    <source>
        <dbReference type="Proteomes" id="UP001243844"/>
    </source>
</evidence>
<sequence>MNIINKDIVESLIDGYWYIEPEENWKTTHISESCYTCLGKDTLFIAMDEQTWLRGTGNTGIYGKWNDTHNVIQDYSSKINGVIAQRPIENLPKDIPQYIVKDSFEFINKFAEYIRPRIKSTVISITGTVGKTSTKDYLNLLLSGFGSVYATNKNHNSRTGVKLTIANSMHNPNYVVVETAMAALWMKKGGISLFSKPDIAVITEIGIGQRGYDESKTADYKSRIAQGMNPNGVVILNRDIENYEELKNFCKRYCSNILTYGVNPVSDINFFYDKKSLCVEYKKCKYQFDVEEVDDGTQHNLVASICVALYLGLDVNKFKTIFNNIRKNKSVLEEIKCKNKNILIVDDTYNAEHLSMLNAFKYCKKKYYEKRKILIVGDIINLENKSREVHESLLSPIVENGFDLIATYGSDTIYLNEKLPKEKVIGHFNSVEECVRIVSSYCMDGDIVLVKGSRRNSTIHNIPFLLKNSIDKTKNGDEKKHWIINFNENNFIKKENLNYGIGGFLLCYLALKQYTLKKIDLNTQYVVTENVSREGLLQNSIGLRKNEIYTFYELFQQVRLFQKPDSILALAEMIYGSTSKAVAEMKIIAGEFNIDPLSILNVTGRNFKKIEQKTSVESIAKIIKEIHRFPSKTLELLGVSFLQYKNKLLRQKLLICNLDLNYKIFFIGHNDRKYYIVYKDDKIVITKSNNDNGEANFIIPYLYEYGDDFSVEAKQIENKSGIINVLGDTYFGEYYTANRKRKGIDDALQKYGYDYSFKGIKKFFNKNDVNISNFEASFFEDEKSPLKMIKPFILGANAEKTIEELKNNNINHLVLANNHAKDYGDVGLKYTLEQLDIAQILYIGAGRELKESLQVYEIKYNKNKIAIFNGYWFRESAYSEFDFYATNKKTGVNCLSILPFFIEKYKKDNPESKIIVIAHWGVDFKPIQNAQRNISEKLIDSGTDLIIGHGPHTLQPIERYKNKLILYSIGNGVFNSNGEFEKHNAVPFGLIVKIDYTKNTIRLHPIIADNKKTFWQPKESGVEDINLISKSLRLENIESNIIIEDDFKYCIELEF</sequence>
<accession>A0AAW8JBC2</accession>
<dbReference type="InterPro" id="IPR029052">
    <property type="entry name" value="Metallo-depent_PP-like"/>
</dbReference>
<dbReference type="GO" id="GO:0016881">
    <property type="term" value="F:acid-amino acid ligase activity"/>
    <property type="evidence" value="ECO:0007669"/>
    <property type="project" value="InterPro"/>
</dbReference>
<dbReference type="Gene3D" id="3.40.1190.10">
    <property type="entry name" value="Mur-like, catalytic domain"/>
    <property type="match status" value="1"/>
</dbReference>
<dbReference type="Proteomes" id="UP001243844">
    <property type="component" value="Unassembled WGS sequence"/>
</dbReference>
<dbReference type="Gene3D" id="3.40.710.10">
    <property type="entry name" value="DD-peptidase/beta-lactamase superfamily"/>
    <property type="match status" value="1"/>
</dbReference>
<dbReference type="InterPro" id="IPR051046">
    <property type="entry name" value="MurCDEF_CellWall_CoF430Synth"/>
</dbReference>
<dbReference type="Pfam" id="PF02875">
    <property type="entry name" value="Mur_ligase_C"/>
    <property type="match status" value="1"/>
</dbReference>
<dbReference type="Gene3D" id="3.60.21.10">
    <property type="match status" value="1"/>
</dbReference>
<keyword evidence="1" id="KW-0436">Ligase</keyword>
<gene>
    <name evidence="5" type="ORF">RFH47_14770</name>
</gene>
<dbReference type="RefSeq" id="WP_308980687.1">
    <property type="nucleotide sequence ID" value="NZ_JAVIDL010000042.1"/>
</dbReference>
<keyword evidence="2" id="KW-0547">Nucleotide-binding</keyword>
<dbReference type="InterPro" id="IPR036615">
    <property type="entry name" value="Mur_ligase_C_dom_sf"/>
</dbReference>
<evidence type="ECO:0000313" key="5">
    <source>
        <dbReference type="EMBL" id="MDQ8936983.1"/>
    </source>
</evidence>
<dbReference type="GO" id="GO:0005524">
    <property type="term" value="F:ATP binding"/>
    <property type="evidence" value="ECO:0007669"/>
    <property type="project" value="UniProtKB-KW"/>
</dbReference>
<dbReference type="InterPro" id="IPR004101">
    <property type="entry name" value="Mur_ligase_C"/>
</dbReference>
<evidence type="ECO:0000256" key="1">
    <source>
        <dbReference type="ARBA" id="ARBA00022598"/>
    </source>
</evidence>
<feature type="domain" description="Capsule synthesis protein CapA" evidence="4">
    <location>
        <begin position="722"/>
        <end position="976"/>
    </location>
</feature>
<dbReference type="SUPFAM" id="SSF56300">
    <property type="entry name" value="Metallo-dependent phosphatases"/>
    <property type="match status" value="1"/>
</dbReference>
<proteinExistence type="predicted"/>
<dbReference type="Gene3D" id="3.90.190.20">
    <property type="entry name" value="Mur ligase, C-terminal domain"/>
    <property type="match status" value="1"/>
</dbReference>
<dbReference type="InterPro" id="IPR036565">
    <property type="entry name" value="Mur-like_cat_sf"/>
</dbReference>
<dbReference type="PANTHER" id="PTHR43024">
    <property type="entry name" value="UDP-N-ACETYLMURAMOYL-TRIPEPTIDE--D-ALANYL-D-ALANINE LIGASE"/>
    <property type="match status" value="1"/>
</dbReference>
<dbReference type="SUPFAM" id="SSF53244">
    <property type="entry name" value="MurD-like peptide ligases, peptide-binding domain"/>
    <property type="match status" value="1"/>
</dbReference>
<name>A0AAW8JBC2_9GAMM</name>
<organism evidence="5 6">
    <name type="scientific">Acinetobacter rudis</name>
    <dbReference type="NCBI Taxonomy" id="632955"/>
    <lineage>
        <taxon>Bacteria</taxon>
        <taxon>Pseudomonadati</taxon>
        <taxon>Pseudomonadota</taxon>
        <taxon>Gammaproteobacteria</taxon>
        <taxon>Moraxellales</taxon>
        <taxon>Moraxellaceae</taxon>
        <taxon>Acinetobacter</taxon>
    </lineage>
</organism>
<evidence type="ECO:0000259" key="4">
    <source>
        <dbReference type="SMART" id="SM00854"/>
    </source>
</evidence>